<gene>
    <name evidence="1" type="primary">orf105</name>
</gene>
<geneLocation type="chloroplast" evidence="1"/>
<dbReference type="EMBL" id="MH591092">
    <property type="protein sequence ID" value="AYC64275.1"/>
    <property type="molecule type" value="Genomic_DNA"/>
</dbReference>
<keyword evidence="1" id="KW-0150">Chloroplast</keyword>
<organism evidence="1">
    <name type="scientific">Pseudobryopsis hainanensis</name>
    <dbReference type="NCBI Taxonomy" id="2320808"/>
    <lineage>
        <taxon>Eukaryota</taxon>
        <taxon>Viridiplantae</taxon>
        <taxon>Chlorophyta</taxon>
        <taxon>core chlorophytes</taxon>
        <taxon>Ulvophyceae</taxon>
        <taxon>TCBD clade</taxon>
        <taxon>Bryopsidales</taxon>
        <taxon>Bryopsidineae</taxon>
        <taxon>Pseudobryopsidaceae</taxon>
        <taxon>Pseudobryopsis</taxon>
    </lineage>
</organism>
<sequence length="105" mass="11773">MSLQLVPVDAQDFQYDDWGTLKATVSHEFETDILVASAALQGWGVSYEEEHNHNFHKAAAEIGDIVVTGNKITCKVTLHLDNRTDEQISTYFSKARVLFIADCEN</sequence>
<accession>A0A386AXV8</accession>
<protein>
    <submittedName>
        <fullName evidence="1">Uncharacterized protein</fullName>
    </submittedName>
</protein>
<evidence type="ECO:0000313" key="1">
    <source>
        <dbReference type="EMBL" id="AYC64275.1"/>
    </source>
</evidence>
<reference evidence="1" key="1">
    <citation type="submission" date="2018-07" db="EMBL/GenBank/DDBJ databases">
        <authorList>
            <person name="Quirk P.G."/>
            <person name="Krulwich T.A."/>
        </authorList>
    </citation>
    <scope>NUCLEOTIDE SEQUENCE</scope>
</reference>
<reference evidence="1" key="2">
    <citation type="journal article" date="2019" name="Mol. Phylogenet. Evol.">
        <title>Reassessment of the classification of bryopsidales (chlorophyta) based on chloroplast phylogenomic analyses.</title>
        <authorList>
            <person name="Cremen M.C."/>
            <person name="Leliaert F."/>
            <person name="West J."/>
            <person name="Lam D.W."/>
            <person name="Shimada S."/>
            <person name="Lopez-Bautista J.M."/>
            <person name="Verbruggen H."/>
        </authorList>
    </citation>
    <scope>NUCLEOTIDE SEQUENCE</scope>
</reference>
<name>A0A386AXV8_9CHLO</name>
<proteinExistence type="predicted"/>
<dbReference type="AlphaFoldDB" id="A0A386AXV8"/>
<keyword evidence="1" id="KW-0934">Plastid</keyword>